<dbReference type="EC" id="2.3.1.286" evidence="9"/>
<evidence type="ECO:0000256" key="2">
    <source>
        <dbReference type="ARBA" id="ARBA00006924"/>
    </source>
</evidence>
<evidence type="ECO:0000313" key="13">
    <source>
        <dbReference type="EMBL" id="KAL1501930.1"/>
    </source>
</evidence>
<evidence type="ECO:0000256" key="3">
    <source>
        <dbReference type="ARBA" id="ARBA00022679"/>
    </source>
</evidence>
<evidence type="ECO:0000256" key="4">
    <source>
        <dbReference type="ARBA" id="ARBA00022723"/>
    </source>
</evidence>
<comment type="cofactor">
    <cofactor evidence="1 9">
        <name>Zn(2+)</name>
        <dbReference type="ChEBI" id="CHEBI:29105"/>
    </cofactor>
</comment>
<reference evidence="13 14" key="1">
    <citation type="submission" date="2024-05" db="EMBL/GenBank/DDBJ databases">
        <title>Genetic variation in Jamaican populations of the coffee berry borer (Hypothenemus hampei).</title>
        <authorList>
            <person name="Errbii M."/>
            <person name="Myrie A."/>
        </authorList>
    </citation>
    <scope>NUCLEOTIDE SEQUENCE [LARGE SCALE GENOMIC DNA]</scope>
    <source>
        <strain evidence="13">JA-Hopewell-2020-01-JO</strain>
        <tissue evidence="13">Whole body</tissue>
    </source>
</reference>
<evidence type="ECO:0000256" key="8">
    <source>
        <dbReference type="ARBA" id="ARBA00048905"/>
    </source>
</evidence>
<keyword evidence="3 9" id="KW-0808">Transferase</keyword>
<gene>
    <name evidence="13" type="ORF">ABEB36_007158</name>
</gene>
<comment type="similarity">
    <text evidence="2 9">Belongs to the sirtuin family. Class I subfamily.</text>
</comment>
<proteinExistence type="inferred from homology"/>
<organism evidence="13 14">
    <name type="scientific">Hypothenemus hampei</name>
    <name type="common">Coffee berry borer</name>
    <dbReference type="NCBI Taxonomy" id="57062"/>
    <lineage>
        <taxon>Eukaryota</taxon>
        <taxon>Metazoa</taxon>
        <taxon>Ecdysozoa</taxon>
        <taxon>Arthropoda</taxon>
        <taxon>Hexapoda</taxon>
        <taxon>Insecta</taxon>
        <taxon>Pterygota</taxon>
        <taxon>Neoptera</taxon>
        <taxon>Endopterygota</taxon>
        <taxon>Coleoptera</taxon>
        <taxon>Polyphaga</taxon>
        <taxon>Cucujiformia</taxon>
        <taxon>Curculionidae</taxon>
        <taxon>Scolytinae</taxon>
        <taxon>Hypothenemus</taxon>
    </lineage>
</organism>
<comment type="catalytic activity">
    <reaction evidence="9">
        <text>N(6)-acetyl-L-lysyl-[protein] + NAD(+) + H2O = 2''-O-acetyl-ADP-D-ribose + nicotinamide + L-lysyl-[protein]</text>
        <dbReference type="Rhea" id="RHEA:43636"/>
        <dbReference type="Rhea" id="RHEA-COMP:9752"/>
        <dbReference type="Rhea" id="RHEA-COMP:10731"/>
        <dbReference type="ChEBI" id="CHEBI:15377"/>
        <dbReference type="ChEBI" id="CHEBI:17154"/>
        <dbReference type="ChEBI" id="CHEBI:29969"/>
        <dbReference type="ChEBI" id="CHEBI:57540"/>
        <dbReference type="ChEBI" id="CHEBI:61930"/>
        <dbReference type="ChEBI" id="CHEBI:83767"/>
        <dbReference type="EC" id="2.3.1.286"/>
    </reaction>
</comment>
<feature type="active site" description="Proton acceptor" evidence="10">
    <location>
        <position position="197"/>
    </location>
</feature>
<evidence type="ECO:0000256" key="5">
    <source>
        <dbReference type="ARBA" id="ARBA00022833"/>
    </source>
</evidence>
<accession>A0ABD1ET22</accession>
<dbReference type="AlphaFoldDB" id="A0ABD1ET22"/>
<comment type="caution">
    <text evidence="13">The sequence shown here is derived from an EMBL/GenBank/DDBJ whole genome shotgun (WGS) entry which is preliminary data.</text>
</comment>
<dbReference type="PANTHER" id="PTHR11085">
    <property type="entry name" value="NAD-DEPENDENT PROTEIN DEACYLASE SIRTUIN-5, MITOCHONDRIAL-RELATED"/>
    <property type="match status" value="1"/>
</dbReference>
<dbReference type="PANTHER" id="PTHR11085:SF6">
    <property type="entry name" value="NAD-DEPENDENT PROTEIN DEACETYLASE SIRTUIN-2"/>
    <property type="match status" value="1"/>
</dbReference>
<dbReference type="InterPro" id="IPR029035">
    <property type="entry name" value="DHS-like_NAD/FAD-binding_dom"/>
</dbReference>
<evidence type="ECO:0000256" key="10">
    <source>
        <dbReference type="PROSITE-ProRule" id="PRU00236"/>
    </source>
</evidence>
<dbReference type="Gene3D" id="3.40.50.1220">
    <property type="entry name" value="TPP-binding domain"/>
    <property type="match status" value="1"/>
</dbReference>
<dbReference type="SUPFAM" id="SSF52467">
    <property type="entry name" value="DHS-like NAD/FAD-binding domain"/>
    <property type="match status" value="1"/>
</dbReference>
<evidence type="ECO:0000313" key="14">
    <source>
        <dbReference type="Proteomes" id="UP001566132"/>
    </source>
</evidence>
<dbReference type="Pfam" id="PF02146">
    <property type="entry name" value="SIR2"/>
    <property type="match status" value="1"/>
</dbReference>
<feature type="region of interest" description="Disordered" evidence="11">
    <location>
        <begin position="1"/>
        <end position="35"/>
    </location>
</feature>
<protein>
    <recommendedName>
        <fullName evidence="9">NAD-dependent protein deacetylase</fullName>
        <ecNumber evidence="9">2.3.1.286</ecNumber>
    </recommendedName>
</protein>
<comment type="catalytic activity">
    <reaction evidence="7">
        <text>N(6)-hexadecanoyl-L-lysyl-[protein] + NAD(+) + H2O = 2''-O-hexadecanoyl-ADP-D-ribose + nicotinamide + L-lysyl-[protein]</text>
        <dbReference type="Rhea" id="RHEA:70563"/>
        <dbReference type="Rhea" id="RHEA-COMP:9752"/>
        <dbReference type="Rhea" id="RHEA-COMP:14175"/>
        <dbReference type="ChEBI" id="CHEBI:15377"/>
        <dbReference type="ChEBI" id="CHEBI:17154"/>
        <dbReference type="ChEBI" id="CHEBI:29969"/>
        <dbReference type="ChEBI" id="CHEBI:57540"/>
        <dbReference type="ChEBI" id="CHEBI:138936"/>
        <dbReference type="ChEBI" id="CHEBI:189673"/>
    </reaction>
    <physiologicalReaction direction="left-to-right" evidence="7">
        <dbReference type="Rhea" id="RHEA:70564"/>
    </physiologicalReaction>
</comment>
<sequence length="365" mass="41477">MSSSKENLDEEKEREAPTTSNDSENTRDESLEDTASKFSLAGLERYLAEKMSLFDTDKKSAQSSEDKILDDVSIDGIVDYLKKKDCKNIITMAGAGISTSAGIPDFRSLNTGLYYNLQKYNLPHPQSIFELDFFQKNPKPFFVLAKELCPGMFKPTVCHYFIRLLNEKGLLLRHYTQNVDSLERVAGIPEDKLVEAHGTFFTGHCLRCRAEYSLEWMKERIFKDEVPKCEKCNKGVVKPDIIFFGENLPEKFYDCVDKDFKQCDLLIILGSSLVVHPFAGLISMPPSKTPRLLINRKKVGQRTGIMAMIGLPGGLDFDRKDNTRDVFWSGDCDDGCQLLADKLGWGEELKKLVQEEHQKIEKNKL</sequence>
<dbReference type="PIRSF" id="PIRSF037938">
    <property type="entry name" value="SIR2_euk"/>
    <property type="match status" value="1"/>
</dbReference>
<dbReference type="GO" id="GO:0046872">
    <property type="term" value="F:metal ion binding"/>
    <property type="evidence" value="ECO:0007669"/>
    <property type="project" value="UniProtKB-KW"/>
</dbReference>
<comment type="catalytic activity">
    <reaction evidence="8">
        <text>N(6)-tetradecanoyl-L-lysyl-[protein] + NAD(+) + H2O = 2''-O-tetradecanoyl-ADP-D-ribose + nicotinamide + L-lysyl-[protein]</text>
        <dbReference type="Rhea" id="RHEA:70567"/>
        <dbReference type="Rhea" id="RHEA-COMP:9752"/>
        <dbReference type="Rhea" id="RHEA-COMP:15437"/>
        <dbReference type="ChEBI" id="CHEBI:15377"/>
        <dbReference type="ChEBI" id="CHEBI:17154"/>
        <dbReference type="ChEBI" id="CHEBI:29969"/>
        <dbReference type="ChEBI" id="CHEBI:57540"/>
        <dbReference type="ChEBI" id="CHEBI:141129"/>
        <dbReference type="ChEBI" id="CHEBI:189674"/>
    </reaction>
    <physiologicalReaction direction="left-to-right" evidence="8">
        <dbReference type="Rhea" id="RHEA:70568"/>
    </physiologicalReaction>
</comment>
<feature type="binding site" evidence="10">
    <location>
        <position position="205"/>
    </location>
    <ligand>
        <name>Zn(2+)</name>
        <dbReference type="ChEBI" id="CHEBI:29105"/>
    </ligand>
</feature>
<keyword evidence="5 9" id="KW-0862">Zinc</keyword>
<evidence type="ECO:0000256" key="9">
    <source>
        <dbReference type="PIRNR" id="PIRNR037938"/>
    </source>
</evidence>
<dbReference type="Proteomes" id="UP001566132">
    <property type="component" value="Unassembled WGS sequence"/>
</dbReference>
<dbReference type="InterPro" id="IPR026590">
    <property type="entry name" value="Ssirtuin_cat_dom"/>
</dbReference>
<dbReference type="EMBL" id="JBDJPC010000005">
    <property type="protein sequence ID" value="KAL1501930.1"/>
    <property type="molecule type" value="Genomic_DNA"/>
</dbReference>
<feature type="domain" description="Deacetylase sirtuin-type" evidence="12">
    <location>
        <begin position="67"/>
        <end position="346"/>
    </location>
</feature>
<feature type="binding site" evidence="10">
    <location>
        <position position="208"/>
    </location>
    <ligand>
        <name>Zn(2+)</name>
        <dbReference type="ChEBI" id="CHEBI:29105"/>
    </ligand>
</feature>
<keyword evidence="4 9" id="KW-0479">Metal-binding</keyword>
<evidence type="ECO:0000256" key="11">
    <source>
        <dbReference type="SAM" id="MobiDB-lite"/>
    </source>
</evidence>
<keyword evidence="6 9" id="KW-0520">NAD</keyword>
<feature type="binding site" evidence="10">
    <location>
        <position position="232"/>
    </location>
    <ligand>
        <name>Zn(2+)</name>
        <dbReference type="ChEBI" id="CHEBI:29105"/>
    </ligand>
</feature>
<dbReference type="PROSITE" id="PS50305">
    <property type="entry name" value="SIRTUIN"/>
    <property type="match status" value="1"/>
</dbReference>
<evidence type="ECO:0000259" key="12">
    <source>
        <dbReference type="PROSITE" id="PS50305"/>
    </source>
</evidence>
<evidence type="ECO:0000256" key="7">
    <source>
        <dbReference type="ARBA" id="ARBA00048378"/>
    </source>
</evidence>
<dbReference type="InterPro" id="IPR026591">
    <property type="entry name" value="Sirtuin_cat_small_dom_sf"/>
</dbReference>
<dbReference type="InterPro" id="IPR050134">
    <property type="entry name" value="NAD-dep_sirtuin_deacylases"/>
</dbReference>
<feature type="binding site" evidence="10">
    <location>
        <position position="229"/>
    </location>
    <ligand>
        <name>Zn(2+)</name>
        <dbReference type="ChEBI" id="CHEBI:29105"/>
    </ligand>
</feature>
<dbReference type="InterPro" id="IPR017328">
    <property type="entry name" value="Sirtuin_class_I"/>
</dbReference>
<dbReference type="Gene3D" id="3.30.1600.10">
    <property type="entry name" value="SIR2/SIRT2 'Small Domain"/>
    <property type="match status" value="1"/>
</dbReference>
<name>A0ABD1ET22_HYPHA</name>
<evidence type="ECO:0000256" key="1">
    <source>
        <dbReference type="ARBA" id="ARBA00001947"/>
    </source>
</evidence>
<keyword evidence="14" id="KW-1185">Reference proteome</keyword>
<evidence type="ECO:0000256" key="6">
    <source>
        <dbReference type="ARBA" id="ARBA00023027"/>
    </source>
</evidence>
<dbReference type="CDD" id="cd01408">
    <property type="entry name" value="SIRT1"/>
    <property type="match status" value="1"/>
</dbReference>
<dbReference type="GO" id="GO:0016740">
    <property type="term" value="F:transferase activity"/>
    <property type="evidence" value="ECO:0007669"/>
    <property type="project" value="UniProtKB-KW"/>
</dbReference>
<dbReference type="InterPro" id="IPR003000">
    <property type="entry name" value="Sirtuin"/>
</dbReference>